<evidence type="ECO:0000313" key="2">
    <source>
        <dbReference type="EMBL" id="RFO94954.1"/>
    </source>
</evidence>
<reference evidence="2 3" key="1">
    <citation type="submission" date="2018-05" db="EMBL/GenBank/DDBJ databases">
        <title>Rhodoferax soyangensis sp.nov., isolated from an oligotrophic freshwater lake.</title>
        <authorList>
            <person name="Park M."/>
        </authorList>
    </citation>
    <scope>NUCLEOTIDE SEQUENCE [LARGE SCALE GENOMIC DNA]</scope>
    <source>
        <strain evidence="2 3">IMCC26218</strain>
    </source>
</reference>
<comment type="caution">
    <text evidence="2">The sequence shown here is derived from an EMBL/GenBank/DDBJ whole genome shotgun (WGS) entry which is preliminary data.</text>
</comment>
<dbReference type="Proteomes" id="UP000260665">
    <property type="component" value="Unassembled WGS sequence"/>
</dbReference>
<dbReference type="Gene3D" id="3.40.50.150">
    <property type="entry name" value="Vaccinia Virus protein VP39"/>
    <property type="match status" value="1"/>
</dbReference>
<dbReference type="InterPro" id="IPR013216">
    <property type="entry name" value="Methyltransf_11"/>
</dbReference>
<dbReference type="GO" id="GO:0008757">
    <property type="term" value="F:S-adenosylmethionine-dependent methyltransferase activity"/>
    <property type="evidence" value="ECO:0007669"/>
    <property type="project" value="InterPro"/>
</dbReference>
<dbReference type="GO" id="GO:0032259">
    <property type="term" value="P:methylation"/>
    <property type="evidence" value="ECO:0007669"/>
    <property type="project" value="UniProtKB-KW"/>
</dbReference>
<dbReference type="SUPFAM" id="SSF53335">
    <property type="entry name" value="S-adenosyl-L-methionine-dependent methyltransferases"/>
    <property type="match status" value="1"/>
</dbReference>
<proteinExistence type="predicted"/>
<evidence type="ECO:0000313" key="3">
    <source>
        <dbReference type="Proteomes" id="UP000260665"/>
    </source>
</evidence>
<keyword evidence="2" id="KW-0489">Methyltransferase</keyword>
<dbReference type="RefSeq" id="WP_117180135.1">
    <property type="nucleotide sequence ID" value="NZ_QFZK01000026.1"/>
</dbReference>
<dbReference type="OrthoDB" id="9796760at2"/>
<keyword evidence="3" id="KW-1185">Reference proteome</keyword>
<dbReference type="InterPro" id="IPR029063">
    <property type="entry name" value="SAM-dependent_MTases_sf"/>
</dbReference>
<dbReference type="EMBL" id="QFZK01000026">
    <property type="protein sequence ID" value="RFO94954.1"/>
    <property type="molecule type" value="Genomic_DNA"/>
</dbReference>
<accession>A0A3E1R6I6</accession>
<name>A0A3E1R6I6_9BURK</name>
<feature type="domain" description="Methyltransferase type 11" evidence="1">
    <location>
        <begin position="40"/>
        <end position="91"/>
    </location>
</feature>
<dbReference type="AlphaFoldDB" id="A0A3E1R6I6"/>
<protein>
    <submittedName>
        <fullName evidence="2">SAM-dependent methyltransferase</fullName>
    </submittedName>
</protein>
<keyword evidence="2" id="KW-0808">Transferase</keyword>
<dbReference type="Pfam" id="PF08241">
    <property type="entry name" value="Methyltransf_11"/>
    <property type="match status" value="1"/>
</dbReference>
<gene>
    <name evidence="2" type="ORF">DIC66_20960</name>
</gene>
<sequence length="197" mass="21422">MKKFLHVGCGPMDKTGLKGFAGADWQEVRFDIDKSVNPDIEGSLVDMSKVESSSVDAIYSAHNLEHIYPHEVPAALAEFCRVLKPDGMVVITCPDLQSVCAQVTNNRLLEPLYGSPSGPISAIDILYGHRGYMAQGNLYMAHKGGFTLDSLKDSLLTAGFAKAIGARRPLAFDVWMLAAKQELPDAQLQELAQAFLP</sequence>
<organism evidence="2 3">
    <name type="scientific">Rhodoferax lacus</name>
    <dbReference type="NCBI Taxonomy" id="2184758"/>
    <lineage>
        <taxon>Bacteria</taxon>
        <taxon>Pseudomonadati</taxon>
        <taxon>Pseudomonadota</taxon>
        <taxon>Betaproteobacteria</taxon>
        <taxon>Burkholderiales</taxon>
        <taxon>Comamonadaceae</taxon>
        <taxon>Rhodoferax</taxon>
    </lineage>
</organism>
<evidence type="ECO:0000259" key="1">
    <source>
        <dbReference type="Pfam" id="PF08241"/>
    </source>
</evidence>